<evidence type="ECO:0000313" key="5">
    <source>
        <dbReference type="Proteomes" id="UP000818603"/>
    </source>
</evidence>
<sequence length="166" mass="16603">MATAKAMRLAQKVIATASAKGVHLVTAESCTGGLIAGCLTEIAGSSSVVEGGLVTYSNEAKQMLLGVSPATLTAHGAVSGQTAREMAAGALTAFTGRAQLSVAVTGIAGPGGGSPDKPVGLVWFGVAAPDGVTVEKRVFPKGSRQFVRERTVETALGLLLLALGRV</sequence>
<name>A0A8J3A662_9PROT</name>
<dbReference type="SUPFAM" id="SSF142433">
    <property type="entry name" value="CinA-like"/>
    <property type="match status" value="1"/>
</dbReference>
<feature type="domain" description="CinA C-terminal" evidence="1">
    <location>
        <begin position="8"/>
        <end position="160"/>
    </location>
</feature>
<dbReference type="NCBIfam" id="TIGR00199">
    <property type="entry name" value="PncC_domain"/>
    <property type="match status" value="1"/>
</dbReference>
<dbReference type="Proteomes" id="UP000621856">
    <property type="component" value="Unassembled WGS sequence"/>
</dbReference>
<dbReference type="EMBL" id="BMGZ01000001">
    <property type="protein sequence ID" value="GGH96128.1"/>
    <property type="molecule type" value="Genomic_DNA"/>
</dbReference>
<dbReference type="InterPro" id="IPR008136">
    <property type="entry name" value="CinA_C"/>
</dbReference>
<dbReference type="AlphaFoldDB" id="A0A8J3A662"/>
<reference evidence="3 5" key="2">
    <citation type="submission" date="2020-02" db="EMBL/GenBank/DDBJ databases">
        <title>Genome sequence of Parvularcula flava strain NH6-79.</title>
        <authorList>
            <person name="Abdul Karim M.H."/>
            <person name="Lam M.Q."/>
            <person name="Chen S.J."/>
            <person name="Yahya A."/>
            <person name="Shahir S."/>
            <person name="Shamsir M.S."/>
            <person name="Chong C.S."/>
        </authorList>
    </citation>
    <scope>NUCLEOTIDE SEQUENCE [LARGE SCALE GENOMIC DNA]</scope>
    <source>
        <strain evidence="3 5">NH6-79</strain>
    </source>
</reference>
<protein>
    <submittedName>
        <fullName evidence="3">CinA family protein</fullName>
    </submittedName>
    <submittedName>
        <fullName evidence="2">Competence damage-inducible protein A</fullName>
    </submittedName>
</protein>
<dbReference type="Pfam" id="PF02464">
    <property type="entry name" value="CinA"/>
    <property type="match status" value="1"/>
</dbReference>
<keyword evidence="5" id="KW-1185">Reference proteome</keyword>
<dbReference type="InterPro" id="IPR036653">
    <property type="entry name" value="CinA-like_C"/>
</dbReference>
<evidence type="ECO:0000313" key="3">
    <source>
        <dbReference type="EMBL" id="NHK27665.1"/>
    </source>
</evidence>
<evidence type="ECO:0000313" key="2">
    <source>
        <dbReference type="EMBL" id="GGH96128.1"/>
    </source>
</evidence>
<proteinExistence type="predicted"/>
<gene>
    <name evidence="3" type="ORF">FF098_007110</name>
    <name evidence="2" type="ORF">GCM10011355_14300</name>
</gene>
<dbReference type="Proteomes" id="UP000818603">
    <property type="component" value="Unassembled WGS sequence"/>
</dbReference>
<dbReference type="EMBL" id="VCJR02000001">
    <property type="protein sequence ID" value="NHK27665.1"/>
    <property type="molecule type" value="Genomic_DNA"/>
</dbReference>
<dbReference type="Gene3D" id="3.90.950.20">
    <property type="entry name" value="CinA-like"/>
    <property type="match status" value="1"/>
</dbReference>
<organism evidence="2 4">
    <name type="scientific">Aquisalinus luteolus</name>
    <dbReference type="NCBI Taxonomy" id="1566827"/>
    <lineage>
        <taxon>Bacteria</taxon>
        <taxon>Pseudomonadati</taxon>
        <taxon>Pseudomonadota</taxon>
        <taxon>Alphaproteobacteria</taxon>
        <taxon>Parvularculales</taxon>
        <taxon>Parvularculaceae</taxon>
        <taxon>Aquisalinus</taxon>
    </lineage>
</organism>
<comment type="caution">
    <text evidence="2">The sequence shown here is derived from an EMBL/GenBank/DDBJ whole genome shotgun (WGS) entry which is preliminary data.</text>
</comment>
<accession>A0A8J3A662</accession>
<evidence type="ECO:0000313" key="4">
    <source>
        <dbReference type="Proteomes" id="UP000621856"/>
    </source>
</evidence>
<evidence type="ECO:0000259" key="1">
    <source>
        <dbReference type="Pfam" id="PF02464"/>
    </source>
</evidence>
<reference evidence="2" key="1">
    <citation type="journal article" date="2014" name="Int. J. Syst. Evol. Microbiol.">
        <title>Complete genome sequence of Corynebacterium casei LMG S-19264T (=DSM 44701T), isolated from a smear-ripened cheese.</title>
        <authorList>
            <consortium name="US DOE Joint Genome Institute (JGI-PGF)"/>
            <person name="Walter F."/>
            <person name="Albersmeier A."/>
            <person name="Kalinowski J."/>
            <person name="Ruckert C."/>
        </authorList>
    </citation>
    <scope>NUCLEOTIDE SEQUENCE</scope>
    <source>
        <strain evidence="2">CGMCC 1.14984</strain>
    </source>
</reference>
<reference evidence="2" key="3">
    <citation type="submission" date="2020-09" db="EMBL/GenBank/DDBJ databases">
        <authorList>
            <person name="Sun Q."/>
            <person name="Zhou Y."/>
        </authorList>
    </citation>
    <scope>NUCLEOTIDE SEQUENCE</scope>
    <source>
        <strain evidence="2">CGMCC 1.14984</strain>
    </source>
</reference>
<dbReference type="RefSeq" id="WP_155138803.1">
    <property type="nucleotide sequence ID" value="NZ_BMGZ01000001.1"/>
</dbReference>